<dbReference type="Gene3D" id="2.30.29.30">
    <property type="entry name" value="Pleckstrin-homology domain (PH domain)/Phosphotyrosine-binding domain (PTB)"/>
    <property type="match status" value="1"/>
</dbReference>
<gene>
    <name evidence="7" type="ORF">PENTCL1PPCAC_22845</name>
</gene>
<dbReference type="PROSITE" id="PS50010">
    <property type="entry name" value="DH_2"/>
    <property type="match status" value="1"/>
</dbReference>
<feature type="domain" description="DH" evidence="5">
    <location>
        <begin position="1186"/>
        <end position="1365"/>
    </location>
</feature>
<dbReference type="SUPFAM" id="SSF52087">
    <property type="entry name" value="CRAL/TRIO domain"/>
    <property type="match status" value="1"/>
</dbReference>
<evidence type="ECO:0000259" key="5">
    <source>
        <dbReference type="PROSITE" id="PS50010"/>
    </source>
</evidence>
<dbReference type="CDD" id="cd00170">
    <property type="entry name" value="SEC14"/>
    <property type="match status" value="1"/>
</dbReference>
<feature type="compositionally biased region" description="Basic and acidic residues" evidence="3">
    <location>
        <begin position="1508"/>
        <end position="1524"/>
    </location>
</feature>
<dbReference type="PANTHER" id="PTHR22826">
    <property type="entry name" value="RHO GUANINE EXCHANGE FACTOR-RELATED"/>
    <property type="match status" value="1"/>
</dbReference>
<dbReference type="SMART" id="SM00150">
    <property type="entry name" value="SPEC"/>
    <property type="match status" value="2"/>
</dbReference>
<dbReference type="InterPro" id="IPR018159">
    <property type="entry name" value="Spectrin/alpha-actinin"/>
</dbReference>
<dbReference type="InterPro" id="IPR001251">
    <property type="entry name" value="CRAL-TRIO_dom"/>
</dbReference>
<protein>
    <submittedName>
        <fullName evidence="7">Uncharacterized protein</fullName>
    </submittedName>
</protein>
<feature type="compositionally biased region" description="Basic and acidic residues" evidence="3">
    <location>
        <begin position="1538"/>
        <end position="1566"/>
    </location>
</feature>
<sequence>MDVNKDGCIIKAADIVHVLRERLVSVPGGRDREGRPLLIITPRDIHPDHLHLRNLYIYSINVAVNGDRGFTVVLDMRGKAKYEAAKAMLKSLNQVCDHSQTVIHLLLIIRPDGFWEKHKATFSSSIIKAEVQQSIDSMDQLTRFVDLTQIPHDLGGTYRFCFDEWVDLRQDLEKLIWKVSESIKLLDECKTEMRNGSTPTCIRSADEAIAKHSEMQKRILGVPLDDLDRASAVIYSRIKNGEQRGGDLDSSLHHINNTLASLARCKDEVYEIWKAKRAELQDIHHSKIFDADTEGLLSFLKSKGDLVVKDMNDIGDSIEEMESKLKLINEIDEDLKNARINVNGVEKSRARLKRETHNRNGSKVPEELHRLEELIVKRRHLICCSIAFKEAESQYFTNWKEWRGIRAEDIRNNEVDMIQEYMERNEEKWKEADEAFLNAMEKGGKVASGWKGMECVSGEKNAKERQTRLSHHHKQLEEKYKDAKKRLHIVTAFEAFQHDLKRVFDWLEEHGEPYLKKNSGIGDNKTQAGHLRHNHLQFREIAKSTQVNATKLYEVGQDCITSGLFNNDNIRVLLHQLEERMSRFESRVDQRLAMLNQATLFYTHHEELILWYDEMDRKYTNLLINTSVLQCEHDNKQWSLESDGTSQAYATTVAEGTQLVKTVEGMSEMNGNGGVEKNVMNRLYVMLAQINDRNSSLMQLWQRQRPALQFAINLANVLSEVTDLADQMLSWEHDMHSLVRSDGFLDSAEKVLPYHADNEKKVRGAMDNLRLSVNEIFQLMESHHLHNLRTVEGITVSETVATKMHELEEIEVKVMRSANETSRKLEGARRANLFKEYCKEWLEICANGEKRLDLLCLSLPTNISDAVRMTAELAECSDEFESGVKARVPIYRTKMGEILSANVINRNMILEWNAEVSRALERLNLLFSDRKKALKVGTDFYKTYSNVVPILDHLEKEYEQSSESDWCAPLDSSLPFAQRASLVSISVSDHLAVRERFQKGCQYAQKTSDLFLRYIERCSPSSQQRECSQHVLCLRKKVREQQSRILELWAKKKRELDRCQQYLLLETSREQETRSLKNDVVRLMERLKGMKGEKGEEKSGALMALSVSMKEHRGSIQSLMTTGEAMMGESERHKADIEKTLRLMREAYDEVAMAVNKLEEGKKNELSLDRRSDPSIDVSLREVKKRGSEPMRELLQTERIYCEDLHRCITVYLETFDKREKEGKVPPLLKGRRNEIFCKVEELYAFHSETFLGELLKYENEPDLVGYSFTVYVGALSELYTVYCSQKDINNNLLHQQDTIDFFDAIRVENHLETNNSLDSLLIKPVQRVTRYGLLMKELCKGATGEGITEALEIVSNIPKKANDIIHLNYVDSKDKEQLSPAGPLVTQDTLTVWESRSLIKGKGKERQVFLFELALALMKKANDGNTTRIRYFLKGKPIPLSEVTVVEHIEGDSCKFGLRLGEIGVNENRMELRAKNENEKISWIRRLRECIHEPALVSLRLGLDFGQREKDDTGSERSEETKRSSLQSISSAETDGVEFRLEGGPLRDEKGEKGERSSINDEIPDRPTLNSPQSTLPSVRRKSLR</sequence>
<dbReference type="Pfam" id="PF22697">
    <property type="entry name" value="SOS1_NGEF_PH"/>
    <property type="match status" value="1"/>
</dbReference>
<feature type="domain" description="CRAL-TRIO" evidence="6">
    <location>
        <begin position="29"/>
        <end position="162"/>
    </location>
</feature>
<evidence type="ECO:0000256" key="3">
    <source>
        <dbReference type="SAM" id="MobiDB-lite"/>
    </source>
</evidence>
<evidence type="ECO:0000259" key="4">
    <source>
        <dbReference type="PROSITE" id="PS50003"/>
    </source>
</evidence>
<comment type="caution">
    <text evidence="7">The sequence shown here is derived from an EMBL/GenBank/DDBJ whole genome shotgun (WGS) entry which is preliminary data.</text>
</comment>
<dbReference type="SUPFAM" id="SSF48065">
    <property type="entry name" value="DBL homology domain (DH-domain)"/>
    <property type="match status" value="1"/>
</dbReference>
<dbReference type="InterPro" id="IPR036865">
    <property type="entry name" value="CRAL-TRIO_dom_sf"/>
</dbReference>
<keyword evidence="2" id="KW-0175">Coiled coil</keyword>
<dbReference type="SUPFAM" id="SSF50729">
    <property type="entry name" value="PH domain-like"/>
    <property type="match status" value="1"/>
</dbReference>
<dbReference type="Gene3D" id="3.40.525.10">
    <property type="entry name" value="CRAL-TRIO lipid binding domain"/>
    <property type="match status" value="1"/>
</dbReference>
<dbReference type="SUPFAM" id="SSF46966">
    <property type="entry name" value="Spectrin repeat"/>
    <property type="match status" value="2"/>
</dbReference>
<feature type="domain" description="PH" evidence="4">
    <location>
        <begin position="1378"/>
        <end position="1493"/>
    </location>
</feature>
<dbReference type="PROSITE" id="PS50003">
    <property type="entry name" value="PH_DOMAIN"/>
    <property type="match status" value="1"/>
</dbReference>
<keyword evidence="8" id="KW-1185">Reference proteome</keyword>
<organism evidence="7 8">
    <name type="scientific">Pristionchus entomophagus</name>
    <dbReference type="NCBI Taxonomy" id="358040"/>
    <lineage>
        <taxon>Eukaryota</taxon>
        <taxon>Metazoa</taxon>
        <taxon>Ecdysozoa</taxon>
        <taxon>Nematoda</taxon>
        <taxon>Chromadorea</taxon>
        <taxon>Rhabditida</taxon>
        <taxon>Rhabditina</taxon>
        <taxon>Diplogasteromorpha</taxon>
        <taxon>Diplogasteroidea</taxon>
        <taxon>Neodiplogasteridae</taxon>
        <taxon>Pristionchus</taxon>
    </lineage>
</organism>
<dbReference type="InterPro" id="IPR000219">
    <property type="entry name" value="DH_dom"/>
</dbReference>
<keyword evidence="1" id="KW-0344">Guanine-nucleotide releasing factor</keyword>
<proteinExistence type="predicted"/>
<dbReference type="Gene3D" id="1.20.58.60">
    <property type="match status" value="2"/>
</dbReference>
<dbReference type="Gene3D" id="1.20.900.10">
    <property type="entry name" value="Dbl homology (DH) domain"/>
    <property type="match status" value="1"/>
</dbReference>
<evidence type="ECO:0000256" key="2">
    <source>
        <dbReference type="SAM" id="Coils"/>
    </source>
</evidence>
<dbReference type="Pfam" id="PF00650">
    <property type="entry name" value="CRAL_TRIO"/>
    <property type="match status" value="1"/>
</dbReference>
<dbReference type="InterPro" id="IPR011993">
    <property type="entry name" value="PH-like_dom_sf"/>
</dbReference>
<feature type="coiled-coil region" evidence="2">
    <location>
        <begin position="318"/>
        <end position="355"/>
    </location>
</feature>
<dbReference type="SMART" id="SM00325">
    <property type="entry name" value="RhoGEF"/>
    <property type="match status" value="1"/>
</dbReference>
<dbReference type="EMBL" id="BTSX01000005">
    <property type="protein sequence ID" value="GMT00671.1"/>
    <property type="molecule type" value="Genomic_DNA"/>
</dbReference>
<name>A0AAV5U1D1_9BILA</name>
<dbReference type="SMART" id="SM00233">
    <property type="entry name" value="PH"/>
    <property type="match status" value="1"/>
</dbReference>
<dbReference type="Pfam" id="PF00621">
    <property type="entry name" value="RhoGEF"/>
    <property type="match status" value="1"/>
</dbReference>
<dbReference type="GO" id="GO:0005085">
    <property type="term" value="F:guanyl-nucleotide exchange factor activity"/>
    <property type="evidence" value="ECO:0007669"/>
    <property type="project" value="UniProtKB-KW"/>
</dbReference>
<dbReference type="SMART" id="SM00516">
    <property type="entry name" value="SEC14"/>
    <property type="match status" value="1"/>
</dbReference>
<dbReference type="InterPro" id="IPR051336">
    <property type="entry name" value="RhoGEF_Guanine_NuclExch_SF"/>
</dbReference>
<dbReference type="InterPro" id="IPR035899">
    <property type="entry name" value="DBL_dom_sf"/>
</dbReference>
<accession>A0AAV5U1D1</accession>
<reference evidence="7" key="1">
    <citation type="submission" date="2023-10" db="EMBL/GenBank/DDBJ databases">
        <title>Genome assembly of Pristionchus species.</title>
        <authorList>
            <person name="Yoshida K."/>
            <person name="Sommer R.J."/>
        </authorList>
    </citation>
    <scope>NUCLEOTIDE SEQUENCE</scope>
    <source>
        <strain evidence="7">RS0144</strain>
    </source>
</reference>
<evidence type="ECO:0000256" key="1">
    <source>
        <dbReference type="ARBA" id="ARBA00022658"/>
    </source>
</evidence>
<feature type="compositionally biased region" description="Polar residues" evidence="3">
    <location>
        <begin position="1569"/>
        <end position="1578"/>
    </location>
</feature>
<evidence type="ECO:0000259" key="6">
    <source>
        <dbReference type="PROSITE" id="PS50191"/>
    </source>
</evidence>
<dbReference type="PROSITE" id="PS50191">
    <property type="entry name" value="CRAL_TRIO"/>
    <property type="match status" value="1"/>
</dbReference>
<feature type="compositionally biased region" description="Polar residues" evidence="3">
    <location>
        <begin position="1525"/>
        <end position="1534"/>
    </location>
</feature>
<dbReference type="InterPro" id="IPR055251">
    <property type="entry name" value="SOS1_NGEF_PH"/>
</dbReference>
<dbReference type="InterPro" id="IPR001849">
    <property type="entry name" value="PH_domain"/>
</dbReference>
<feature type="region of interest" description="Disordered" evidence="3">
    <location>
        <begin position="1508"/>
        <end position="1586"/>
    </location>
</feature>
<dbReference type="GO" id="GO:0019898">
    <property type="term" value="C:extrinsic component of membrane"/>
    <property type="evidence" value="ECO:0007669"/>
    <property type="project" value="TreeGrafter"/>
</dbReference>
<feature type="non-terminal residue" evidence="7">
    <location>
        <position position="1586"/>
    </location>
</feature>
<dbReference type="PANTHER" id="PTHR22826:SF106">
    <property type="entry name" value="TRIO, ISOFORM A"/>
    <property type="match status" value="1"/>
</dbReference>
<dbReference type="Proteomes" id="UP001432027">
    <property type="component" value="Unassembled WGS sequence"/>
</dbReference>
<dbReference type="GO" id="GO:0005737">
    <property type="term" value="C:cytoplasm"/>
    <property type="evidence" value="ECO:0007669"/>
    <property type="project" value="TreeGrafter"/>
</dbReference>
<evidence type="ECO:0000313" key="7">
    <source>
        <dbReference type="EMBL" id="GMT00671.1"/>
    </source>
</evidence>
<evidence type="ECO:0000313" key="8">
    <source>
        <dbReference type="Proteomes" id="UP001432027"/>
    </source>
</evidence>
<dbReference type="CDD" id="cd00160">
    <property type="entry name" value="RhoGEF"/>
    <property type="match status" value="1"/>
</dbReference>